<protein>
    <recommendedName>
        <fullName evidence="1">AMP-dependent synthetase/ligase domain-containing protein</fullName>
    </recommendedName>
</protein>
<dbReference type="EMBL" id="LGRX02004510">
    <property type="protein sequence ID" value="KAK3280154.1"/>
    <property type="molecule type" value="Genomic_DNA"/>
</dbReference>
<dbReference type="SUPFAM" id="SSF56801">
    <property type="entry name" value="Acetyl-CoA synthetase-like"/>
    <property type="match status" value="1"/>
</dbReference>
<dbReference type="PROSITE" id="PS00455">
    <property type="entry name" value="AMP_BINDING"/>
    <property type="match status" value="1"/>
</dbReference>
<comment type="caution">
    <text evidence="2">The sequence shown here is derived from an EMBL/GenBank/DDBJ whole genome shotgun (WGS) entry which is preliminary data.</text>
</comment>
<dbReference type="InterPro" id="IPR042099">
    <property type="entry name" value="ANL_N_sf"/>
</dbReference>
<keyword evidence="3" id="KW-1185">Reference proteome</keyword>
<evidence type="ECO:0000259" key="1">
    <source>
        <dbReference type="Pfam" id="PF00501"/>
    </source>
</evidence>
<dbReference type="Proteomes" id="UP001190700">
    <property type="component" value="Unassembled WGS sequence"/>
</dbReference>
<dbReference type="Gene3D" id="3.40.50.12780">
    <property type="entry name" value="N-terminal domain of ligase-like"/>
    <property type="match status" value="1"/>
</dbReference>
<sequence length="474" mass="52860">MEINPRDNVQLILPTLLDRAVRLQPHETLVTYQGDSKFHEISYLEQFQRAKRLGSVLTKHVSAGQVVGTLMWNNSNHVLLYHAVPCIGAVIHTLNVRLSPQELSYIIKHADDKIIFVDEDHLPLLAQCEAAVFHGLDFLIVCGPKQGIGGGWSLPAEMAHKCKTCGVQVFDFEEYVASGHVDFAWPVMQGKALESDIIGLCYTSGTTGTPKGVGFSHRALYIQMLSVSATDVWSLSRTDCVLPVVPQFHVWAWAIPFLALMHGFKMCLMHKWNDGESILKMMSTHQVTLAAGVPSIWQACKVVYEANPQSYYRGQFVLERVLCGGSAPPKEIQEWFMREFNAELVNGWGMTECSPNASTSRHISLRRDRGNTNEEKLKRTRNPGYSLAGLEMRIANPDNLDEDQRPMESGELLVRSPCVTGAYHKQPPTSDKFHKGWLITGDVAKIDEDGALQLVDRSKVSAQDSPLCLQSFGE</sequence>
<evidence type="ECO:0000313" key="2">
    <source>
        <dbReference type="EMBL" id="KAK3280154.1"/>
    </source>
</evidence>
<dbReference type="Pfam" id="PF00501">
    <property type="entry name" value="AMP-binding"/>
    <property type="match status" value="1"/>
</dbReference>
<accession>A0AAE0GKZ7</accession>
<dbReference type="AlphaFoldDB" id="A0AAE0GKZ7"/>
<proteinExistence type="predicted"/>
<name>A0AAE0GKZ7_9CHLO</name>
<feature type="domain" description="AMP-dependent synthetase/ligase" evidence="1">
    <location>
        <begin position="18"/>
        <end position="423"/>
    </location>
</feature>
<dbReference type="InterPro" id="IPR020845">
    <property type="entry name" value="AMP-binding_CS"/>
</dbReference>
<evidence type="ECO:0000313" key="3">
    <source>
        <dbReference type="Proteomes" id="UP001190700"/>
    </source>
</evidence>
<dbReference type="InterPro" id="IPR000873">
    <property type="entry name" value="AMP-dep_synth/lig_dom"/>
</dbReference>
<gene>
    <name evidence="2" type="ORF">CYMTET_11994</name>
</gene>
<dbReference type="PANTHER" id="PTHR43767:SF11">
    <property type="entry name" value="MEDIUM-CHAIN-FATTY-ACID--COA LIGASE"/>
    <property type="match status" value="1"/>
</dbReference>
<dbReference type="PANTHER" id="PTHR43767">
    <property type="entry name" value="LONG-CHAIN-FATTY-ACID--COA LIGASE"/>
    <property type="match status" value="1"/>
</dbReference>
<reference evidence="2 3" key="1">
    <citation type="journal article" date="2015" name="Genome Biol. Evol.">
        <title>Comparative Genomics of a Bacterivorous Green Alga Reveals Evolutionary Causalities and Consequences of Phago-Mixotrophic Mode of Nutrition.</title>
        <authorList>
            <person name="Burns J.A."/>
            <person name="Paasch A."/>
            <person name="Narechania A."/>
            <person name="Kim E."/>
        </authorList>
    </citation>
    <scope>NUCLEOTIDE SEQUENCE [LARGE SCALE GENOMIC DNA]</scope>
    <source>
        <strain evidence="2 3">PLY_AMNH</strain>
    </source>
</reference>
<organism evidence="2 3">
    <name type="scientific">Cymbomonas tetramitiformis</name>
    <dbReference type="NCBI Taxonomy" id="36881"/>
    <lineage>
        <taxon>Eukaryota</taxon>
        <taxon>Viridiplantae</taxon>
        <taxon>Chlorophyta</taxon>
        <taxon>Pyramimonadophyceae</taxon>
        <taxon>Pyramimonadales</taxon>
        <taxon>Pyramimonadaceae</taxon>
        <taxon>Cymbomonas</taxon>
    </lineage>
</organism>
<dbReference type="InterPro" id="IPR050237">
    <property type="entry name" value="ATP-dep_AMP-bd_enzyme"/>
</dbReference>